<feature type="compositionally biased region" description="Low complexity" evidence="1">
    <location>
        <begin position="217"/>
        <end position="235"/>
    </location>
</feature>
<gene>
    <name evidence="3" type="ORF">D5S19_00525</name>
</gene>
<proteinExistence type="predicted"/>
<protein>
    <submittedName>
        <fullName evidence="3">HD domain-containing protein</fullName>
    </submittedName>
</protein>
<comment type="caution">
    <text evidence="3">The sequence shown here is derived from an EMBL/GenBank/DDBJ whole genome shotgun (WGS) entry which is preliminary data.</text>
</comment>
<organism evidence="3 4">
    <name type="scientific">Amycolatopsis panacis</name>
    <dbReference type="NCBI Taxonomy" id="2340917"/>
    <lineage>
        <taxon>Bacteria</taxon>
        <taxon>Bacillati</taxon>
        <taxon>Actinomycetota</taxon>
        <taxon>Actinomycetes</taxon>
        <taxon>Pseudonocardiales</taxon>
        <taxon>Pseudonocardiaceae</taxon>
        <taxon>Amycolatopsis</taxon>
    </lineage>
</organism>
<evidence type="ECO:0000259" key="2">
    <source>
        <dbReference type="Pfam" id="PF01966"/>
    </source>
</evidence>
<feature type="domain" description="HD" evidence="2">
    <location>
        <begin position="26"/>
        <end position="104"/>
    </location>
</feature>
<dbReference type="InterPro" id="IPR003607">
    <property type="entry name" value="HD/PDEase_dom"/>
</dbReference>
<feature type="compositionally biased region" description="Low complexity" evidence="1">
    <location>
        <begin position="189"/>
        <end position="204"/>
    </location>
</feature>
<evidence type="ECO:0000256" key="1">
    <source>
        <dbReference type="SAM" id="MobiDB-lite"/>
    </source>
</evidence>
<dbReference type="Pfam" id="PF01966">
    <property type="entry name" value="HD"/>
    <property type="match status" value="1"/>
</dbReference>
<feature type="region of interest" description="Disordered" evidence="1">
    <location>
        <begin position="185"/>
        <end position="235"/>
    </location>
</feature>
<dbReference type="InterPro" id="IPR006674">
    <property type="entry name" value="HD_domain"/>
</dbReference>
<dbReference type="Gene3D" id="1.10.3210.10">
    <property type="entry name" value="Hypothetical protein af1432"/>
    <property type="match status" value="1"/>
</dbReference>
<dbReference type="SUPFAM" id="SSF109604">
    <property type="entry name" value="HD-domain/PDEase-like"/>
    <property type="match status" value="1"/>
</dbReference>
<sequence>MGGPMQLTPWAFGLAEKLLATELPRRWAHVRGTARHANRIGLLILDGDEQDLLVAAAVSHDIGYARSLVRYGFHPLDGATFVARVGAPDRLTRLVANHSASAFAAGIRGMSEEMSRFPDESTPVRDALWYCDCVTDPNGNPIAFEARMAEIRRRHGLDSVNVRALDAGGLAARTDAVRRCEQRMRAAARRQPAQARPCQGPARANRAGPWQRTRSEPPAGNSPCGAPAGAPGDPA</sequence>
<dbReference type="EMBL" id="QZFV01000010">
    <property type="protein sequence ID" value="RJQ92294.1"/>
    <property type="molecule type" value="Genomic_DNA"/>
</dbReference>
<dbReference type="Proteomes" id="UP000285112">
    <property type="component" value="Unassembled WGS sequence"/>
</dbReference>
<accession>A0A419IBL3</accession>
<dbReference type="CDD" id="cd00077">
    <property type="entry name" value="HDc"/>
    <property type="match status" value="1"/>
</dbReference>
<name>A0A419IBL3_9PSEU</name>
<keyword evidence="4" id="KW-1185">Reference proteome</keyword>
<reference evidence="3 4" key="1">
    <citation type="submission" date="2018-09" db="EMBL/GenBank/DDBJ databases">
        <title>YIM PH 21725 draft genome.</title>
        <authorList>
            <person name="Miao C."/>
        </authorList>
    </citation>
    <scope>NUCLEOTIDE SEQUENCE [LARGE SCALE GENOMIC DNA]</scope>
    <source>
        <strain evidence="4">YIM PH21725</strain>
    </source>
</reference>
<dbReference type="AlphaFoldDB" id="A0A419IBL3"/>
<evidence type="ECO:0000313" key="3">
    <source>
        <dbReference type="EMBL" id="RJQ92294.1"/>
    </source>
</evidence>
<evidence type="ECO:0000313" key="4">
    <source>
        <dbReference type="Proteomes" id="UP000285112"/>
    </source>
</evidence>